<reference evidence="3" key="5">
    <citation type="submission" date="2023-07" db="EMBL/GenBank/DDBJ databases">
        <title>A collection of bacterial strains from the Burkholderia cepacia Research Laboratory and Repository.</title>
        <authorList>
            <person name="Lipuma J."/>
            <person name="Spilker T."/>
            <person name="Caverly L."/>
        </authorList>
    </citation>
    <scope>NUCLEOTIDE SEQUENCE</scope>
    <source>
        <strain evidence="3">AU44979</strain>
    </source>
</reference>
<accession>A0A2S5DMQ2</accession>
<reference evidence="4 6" key="1">
    <citation type="submission" date="2018-01" db="EMBL/GenBank/DDBJ databases">
        <title>Successful Treatment of Persistent Burkholderia cepacia Bacteremia with Ceftazidime-Avibactam.</title>
        <authorList>
            <person name="Tamma P."/>
            <person name="Fan Y."/>
            <person name="Bergman Y."/>
            <person name="Sick-Samuels A."/>
            <person name="Hsu A."/>
            <person name="Timp W."/>
            <person name="Simner P."/>
        </authorList>
    </citation>
    <scope>NUCLEOTIDE SEQUENCE [LARGE SCALE GENOMIC DNA]</scope>
    <source>
        <strain evidence="4 6">170816</strain>
    </source>
</reference>
<proteinExistence type="predicted"/>
<dbReference type="Proteomes" id="UP001172109">
    <property type="component" value="Unassembled WGS sequence"/>
</dbReference>
<dbReference type="RefSeq" id="WP_027811087.1">
    <property type="nucleotide sequence ID" value="NZ_BSTW01000022.1"/>
</dbReference>
<evidence type="ECO:0000313" key="4">
    <source>
        <dbReference type="EMBL" id="POZ80347.1"/>
    </source>
</evidence>
<dbReference type="Proteomes" id="UP000611459">
    <property type="component" value="Unassembled WGS sequence"/>
</dbReference>
<dbReference type="EMBL" id="CP090644">
    <property type="protein sequence ID" value="WFN23909.1"/>
    <property type="molecule type" value="Genomic_DNA"/>
</dbReference>
<protein>
    <submittedName>
        <fullName evidence="4">Uncharacterized protein</fullName>
    </submittedName>
</protein>
<dbReference type="EMBL" id="JAENIB010000038">
    <property type="protein sequence ID" value="MBK1935832.1"/>
    <property type="molecule type" value="Genomic_DNA"/>
</dbReference>
<reference evidence="1" key="2">
    <citation type="submission" date="2021-01" db="EMBL/GenBank/DDBJ databases">
        <title>Outbreak of Burkholderia contaminns endophthalmitis traced to a clinical ventilation system.</title>
        <authorList>
            <person name="Lipuma J."/>
            <person name="Spilker T."/>
            <person name="Kratholm J."/>
        </authorList>
    </citation>
    <scope>NUCLEOTIDE SEQUENCE</scope>
    <source>
        <strain evidence="1">HI4954</strain>
    </source>
</reference>
<dbReference type="EMBL" id="JAUJQS010000034">
    <property type="protein sequence ID" value="MDN7569275.1"/>
    <property type="molecule type" value="Genomic_DNA"/>
</dbReference>
<dbReference type="AlphaFoldDB" id="A0A2S5DMQ2"/>
<evidence type="ECO:0000313" key="3">
    <source>
        <dbReference type="EMBL" id="MDN7569275.1"/>
    </source>
</evidence>
<name>A0A2S5DMQ2_9BURK</name>
<evidence type="ECO:0000313" key="2">
    <source>
        <dbReference type="EMBL" id="MBO1835482.1"/>
    </source>
</evidence>
<organism evidence="4 6">
    <name type="scientific">Burkholderia contaminans</name>
    <dbReference type="NCBI Taxonomy" id="488447"/>
    <lineage>
        <taxon>Bacteria</taxon>
        <taxon>Pseudomonadati</taxon>
        <taxon>Pseudomonadota</taxon>
        <taxon>Betaproteobacteria</taxon>
        <taxon>Burkholderiales</taxon>
        <taxon>Burkholderiaceae</taxon>
        <taxon>Burkholderia</taxon>
        <taxon>Burkholderia cepacia complex</taxon>
    </lineage>
</organism>
<gene>
    <name evidence="4" type="ORF">C3743_38470</name>
    <name evidence="2" type="ORF">J4M89_39490</name>
    <name evidence="1" type="ORF">JIN94_38735</name>
    <name evidence="5" type="ORF">LXE91_41575</name>
    <name evidence="3" type="ORF">QZM56_32720</name>
</gene>
<reference evidence="5 8" key="4">
    <citation type="submission" date="2021-12" db="EMBL/GenBank/DDBJ databases">
        <title>Genomic and phenotypic characterization of three Burkholderia contaminans isolates recovered from different sources.</title>
        <authorList>
            <person name="Lopez De Volder A."/>
            <person name="Fan Y."/>
            <person name="Nunvar J."/>
            <person name="Herrera T."/>
            <person name="Timp W."/>
            <person name="Degrossi J."/>
        </authorList>
    </citation>
    <scope>NUCLEOTIDE SEQUENCE [LARGE SCALE GENOMIC DNA]</scope>
    <source>
        <strain evidence="5 8">LMG 23361</strain>
        <plasmid evidence="5 8">unnamed2</plasmid>
    </source>
</reference>
<dbReference type="Proteomes" id="UP001220209">
    <property type="component" value="Plasmid unnamed2"/>
</dbReference>
<evidence type="ECO:0000313" key="6">
    <source>
        <dbReference type="Proteomes" id="UP000238655"/>
    </source>
</evidence>
<sequence length="64" mass="6833">MRLQITITSMRAAPAPDLPSHLFAGAASDRATFRVTHGAAPSREAISVLLEDAGFEVDAQRSRP</sequence>
<evidence type="ECO:0000313" key="1">
    <source>
        <dbReference type="EMBL" id="MBK1935832.1"/>
    </source>
</evidence>
<dbReference type="Proteomes" id="UP000238655">
    <property type="component" value="Unassembled WGS sequence"/>
</dbReference>
<reference evidence="2 7" key="3">
    <citation type="submission" date="2021-03" db="EMBL/GenBank/DDBJ databases">
        <title>Clinical course, treatment and visual outcome of an outbreak of Burkholderia contaminans endophthalmitis following cataract surgery.</title>
        <authorList>
            <person name="Lind C."/>
            <person name="Olsen K."/>
            <person name="Angelsen N.K."/>
            <person name="Krefting E.A."/>
            <person name="Fossen K."/>
            <person name="Gravningen K."/>
            <person name="Depoorter E."/>
            <person name="Vandamme P."/>
            <person name="Bertelsen G."/>
        </authorList>
    </citation>
    <scope>NUCLEOTIDE SEQUENCE [LARGE SCALE GENOMIC DNA]</scope>
    <source>
        <strain evidence="2 7">51242556</strain>
    </source>
</reference>
<evidence type="ECO:0000313" key="8">
    <source>
        <dbReference type="Proteomes" id="UP001220209"/>
    </source>
</evidence>
<keyword evidence="7" id="KW-1185">Reference proteome</keyword>
<dbReference type="EMBL" id="PQVP01000004">
    <property type="protein sequence ID" value="POZ80347.1"/>
    <property type="molecule type" value="Genomic_DNA"/>
</dbReference>
<evidence type="ECO:0000313" key="7">
    <source>
        <dbReference type="Proteomes" id="UP000664048"/>
    </source>
</evidence>
<dbReference type="Proteomes" id="UP000664048">
    <property type="component" value="Unassembled WGS sequence"/>
</dbReference>
<geneLocation type="plasmid" evidence="5 8">
    <name>unnamed2</name>
</geneLocation>
<evidence type="ECO:0000313" key="5">
    <source>
        <dbReference type="EMBL" id="WFN23909.1"/>
    </source>
</evidence>
<keyword evidence="5" id="KW-0614">Plasmid</keyword>
<dbReference type="EMBL" id="JAGEMX010000032">
    <property type="protein sequence ID" value="MBO1835482.1"/>
    <property type="molecule type" value="Genomic_DNA"/>
</dbReference>